<organism evidence="2">
    <name type="scientific">Absidia glauca</name>
    <name type="common">Pin mould</name>
    <dbReference type="NCBI Taxonomy" id="4829"/>
    <lineage>
        <taxon>Eukaryota</taxon>
        <taxon>Fungi</taxon>
        <taxon>Fungi incertae sedis</taxon>
        <taxon>Mucoromycota</taxon>
        <taxon>Mucoromycotina</taxon>
        <taxon>Mucoromycetes</taxon>
        <taxon>Mucorales</taxon>
        <taxon>Cunninghamellaceae</taxon>
        <taxon>Absidia</taxon>
    </lineage>
</organism>
<dbReference type="GO" id="GO:0016281">
    <property type="term" value="C:eukaryotic translation initiation factor 4F complex"/>
    <property type="evidence" value="ECO:0007669"/>
    <property type="project" value="TreeGrafter"/>
</dbReference>
<evidence type="ECO:0000256" key="1">
    <source>
        <dbReference type="RuleBase" id="RU004374"/>
    </source>
</evidence>
<dbReference type="Pfam" id="PF01652">
    <property type="entry name" value="IF4E"/>
    <property type="match status" value="1"/>
</dbReference>
<dbReference type="InterPro" id="IPR001040">
    <property type="entry name" value="TIF_eIF_4E"/>
</dbReference>
<dbReference type="Gene3D" id="3.30.760.10">
    <property type="entry name" value="RNA Cap, Translation Initiation Factor Eif4e"/>
    <property type="match status" value="1"/>
</dbReference>
<proteinExistence type="inferred from homology"/>
<keyword evidence="3" id="KW-1185">Reference proteome</keyword>
<keyword evidence="1" id="KW-0648">Protein biosynthesis</keyword>
<dbReference type="PANTHER" id="PTHR11960">
    <property type="entry name" value="EUKARYOTIC TRANSLATION INITIATION FACTOR 4E RELATED"/>
    <property type="match status" value="1"/>
</dbReference>
<dbReference type="EMBL" id="LT554473">
    <property type="protein sequence ID" value="SAM05884.1"/>
    <property type="molecule type" value="Genomic_DNA"/>
</dbReference>
<sequence>MIGEQFAFEDQVCGAVVSVRKVFFRIGLWIKSADNDEIVQSIGKQLKQFLEVPPNLQVEFAPHGDVPTGGKPNRTIV</sequence>
<dbReference type="STRING" id="4829.A0A168R0G5"/>
<dbReference type="AlphaFoldDB" id="A0A168R0G5"/>
<evidence type="ECO:0000313" key="2">
    <source>
        <dbReference type="EMBL" id="SAM05884.1"/>
    </source>
</evidence>
<gene>
    <name evidence="2" type="primary">ABSGL_11759.1 scaffold 12318</name>
</gene>
<evidence type="ECO:0000313" key="3">
    <source>
        <dbReference type="Proteomes" id="UP000078561"/>
    </source>
</evidence>
<dbReference type="SUPFAM" id="SSF55418">
    <property type="entry name" value="eIF4e-like"/>
    <property type="match status" value="1"/>
</dbReference>
<reference evidence="2" key="1">
    <citation type="submission" date="2016-04" db="EMBL/GenBank/DDBJ databases">
        <authorList>
            <person name="Evans L.H."/>
            <person name="Alamgir A."/>
            <person name="Owens N."/>
            <person name="Weber N.D."/>
            <person name="Virtaneva K."/>
            <person name="Barbian K."/>
            <person name="Babar A."/>
            <person name="Rosenke K."/>
        </authorList>
    </citation>
    <scope>NUCLEOTIDE SEQUENCE [LARGE SCALE GENOMIC DNA]</scope>
    <source>
        <strain evidence="2">CBS 101.48</strain>
    </source>
</reference>
<keyword evidence="1" id="KW-0694">RNA-binding</keyword>
<dbReference type="InterPro" id="IPR023398">
    <property type="entry name" value="TIF_eIF4e-like"/>
</dbReference>
<comment type="similarity">
    <text evidence="1">Belongs to the eukaryotic initiation factor 4E family.</text>
</comment>
<dbReference type="OrthoDB" id="590761at2759"/>
<dbReference type="GO" id="GO:0003743">
    <property type="term" value="F:translation initiation factor activity"/>
    <property type="evidence" value="ECO:0007669"/>
    <property type="project" value="UniProtKB-KW"/>
</dbReference>
<name>A0A168R0G5_ABSGL</name>
<dbReference type="GO" id="GO:0000340">
    <property type="term" value="F:RNA 7-methylguanosine cap binding"/>
    <property type="evidence" value="ECO:0007669"/>
    <property type="project" value="TreeGrafter"/>
</dbReference>
<accession>A0A168R0G5</accession>
<dbReference type="Proteomes" id="UP000078561">
    <property type="component" value="Unassembled WGS sequence"/>
</dbReference>
<dbReference type="InParanoid" id="A0A168R0G5"/>
<keyword evidence="1" id="KW-0396">Initiation factor</keyword>
<protein>
    <submittedName>
        <fullName evidence="2">Uncharacterized protein</fullName>
    </submittedName>
</protein>